<evidence type="ECO:0000313" key="2">
    <source>
        <dbReference type="EMBL" id="KAG0706573.1"/>
    </source>
</evidence>
<name>A0A8J4XL41_CHIOP</name>
<feature type="compositionally biased region" description="Basic residues" evidence="1">
    <location>
        <begin position="129"/>
        <end position="149"/>
    </location>
</feature>
<evidence type="ECO:0000313" key="3">
    <source>
        <dbReference type="Proteomes" id="UP000770661"/>
    </source>
</evidence>
<feature type="region of interest" description="Disordered" evidence="1">
    <location>
        <begin position="1"/>
        <end position="46"/>
    </location>
</feature>
<feature type="region of interest" description="Disordered" evidence="1">
    <location>
        <begin position="129"/>
        <end position="178"/>
    </location>
</feature>
<organism evidence="2 3">
    <name type="scientific">Chionoecetes opilio</name>
    <name type="common">Atlantic snow crab</name>
    <name type="synonym">Cancer opilio</name>
    <dbReference type="NCBI Taxonomy" id="41210"/>
    <lineage>
        <taxon>Eukaryota</taxon>
        <taxon>Metazoa</taxon>
        <taxon>Ecdysozoa</taxon>
        <taxon>Arthropoda</taxon>
        <taxon>Crustacea</taxon>
        <taxon>Multicrustacea</taxon>
        <taxon>Malacostraca</taxon>
        <taxon>Eumalacostraca</taxon>
        <taxon>Eucarida</taxon>
        <taxon>Decapoda</taxon>
        <taxon>Pleocyemata</taxon>
        <taxon>Brachyura</taxon>
        <taxon>Eubrachyura</taxon>
        <taxon>Majoidea</taxon>
        <taxon>Majidae</taxon>
        <taxon>Chionoecetes</taxon>
    </lineage>
</organism>
<protein>
    <submittedName>
        <fullName evidence="2">Uncharacterized protein</fullName>
    </submittedName>
</protein>
<keyword evidence="3" id="KW-1185">Reference proteome</keyword>
<sequence length="178" mass="19763">MKEFTEKTSQPTNPGGTGGGRVGKAQETPDTVGATEPAGKSSTWESRVIVEWTEETARSCSNQFGTNRRRASWKQRQGFGRVRDEEGWTTWRGASPRTQRPVRPVQTLVAALARLQSLRPHNLLVGHHRPRRKAGHTPLRRMSRRHPQHTGKLGGRNKGPTEGTVRCAEQSLGWPSGT</sequence>
<dbReference type="Proteomes" id="UP000770661">
    <property type="component" value="Unassembled WGS sequence"/>
</dbReference>
<proteinExistence type="predicted"/>
<comment type="caution">
    <text evidence="2">The sequence shown here is derived from an EMBL/GenBank/DDBJ whole genome shotgun (WGS) entry which is preliminary data.</text>
</comment>
<reference evidence="2" key="1">
    <citation type="submission" date="2020-07" db="EMBL/GenBank/DDBJ databases">
        <title>The High-quality genome of the commercially important snow crab, Chionoecetes opilio.</title>
        <authorList>
            <person name="Jeong J.-H."/>
            <person name="Ryu S."/>
        </authorList>
    </citation>
    <scope>NUCLEOTIDE SEQUENCE</scope>
    <source>
        <strain evidence="2">MADBK_172401_WGS</strain>
        <tissue evidence="2">Digestive gland</tissue>
    </source>
</reference>
<dbReference type="EMBL" id="JACEEZ010024922">
    <property type="protein sequence ID" value="KAG0706573.1"/>
    <property type="molecule type" value="Genomic_DNA"/>
</dbReference>
<evidence type="ECO:0000256" key="1">
    <source>
        <dbReference type="SAM" id="MobiDB-lite"/>
    </source>
</evidence>
<dbReference type="AlphaFoldDB" id="A0A8J4XL41"/>
<feature type="region of interest" description="Disordered" evidence="1">
    <location>
        <begin position="63"/>
        <end position="84"/>
    </location>
</feature>
<gene>
    <name evidence="2" type="ORF">GWK47_024312</name>
</gene>
<accession>A0A8J4XL41</accession>